<dbReference type="InterPro" id="IPR011598">
    <property type="entry name" value="bHLH_dom"/>
</dbReference>
<dbReference type="Pfam" id="PF00010">
    <property type="entry name" value="HLH"/>
    <property type="match status" value="1"/>
</dbReference>
<feature type="compositionally biased region" description="Polar residues" evidence="1">
    <location>
        <begin position="80"/>
        <end position="100"/>
    </location>
</feature>
<evidence type="ECO:0000313" key="4">
    <source>
        <dbReference type="Proteomes" id="UP000780801"/>
    </source>
</evidence>
<reference evidence="3" key="1">
    <citation type="journal article" date="2020" name="Fungal Divers.">
        <title>Resolving the Mortierellaceae phylogeny through synthesis of multi-gene phylogenetics and phylogenomics.</title>
        <authorList>
            <person name="Vandepol N."/>
            <person name="Liber J."/>
            <person name="Desiro A."/>
            <person name="Na H."/>
            <person name="Kennedy M."/>
            <person name="Barry K."/>
            <person name="Grigoriev I.V."/>
            <person name="Miller A.N."/>
            <person name="O'Donnell K."/>
            <person name="Stajich J.E."/>
            <person name="Bonito G."/>
        </authorList>
    </citation>
    <scope>NUCLEOTIDE SEQUENCE</scope>
    <source>
        <strain evidence="3">KOD1015</strain>
    </source>
</reference>
<comment type="caution">
    <text evidence="3">The sequence shown here is derived from an EMBL/GenBank/DDBJ whole genome shotgun (WGS) entry which is preliminary data.</text>
</comment>
<sequence length="161" mass="18038">MTASSPTRPTSHPKNVFRLHGVNVLNRKNVDSIARLTAIERRRTTHILDERQRRDTMNQLLNELAGLIQESTGEAPVLDQQATSEPTQNEGNQGVVDSNSAPPPEEERKRPPVKRASEQKPRSLRQRHPLARLLRADTCLTLLTCMELFKVSSSIKVSGSE</sequence>
<dbReference type="AlphaFoldDB" id="A0A9P6FS06"/>
<name>A0A9P6FS06_9FUNG</name>
<protein>
    <recommendedName>
        <fullName evidence="2">BHLH domain-containing protein</fullName>
    </recommendedName>
</protein>
<organism evidence="3 4">
    <name type="scientific">Lunasporangiospora selenospora</name>
    <dbReference type="NCBI Taxonomy" id="979761"/>
    <lineage>
        <taxon>Eukaryota</taxon>
        <taxon>Fungi</taxon>
        <taxon>Fungi incertae sedis</taxon>
        <taxon>Mucoromycota</taxon>
        <taxon>Mortierellomycotina</taxon>
        <taxon>Mortierellomycetes</taxon>
        <taxon>Mortierellales</taxon>
        <taxon>Mortierellaceae</taxon>
        <taxon>Lunasporangiospora</taxon>
    </lineage>
</organism>
<evidence type="ECO:0000259" key="2">
    <source>
        <dbReference type="Pfam" id="PF00010"/>
    </source>
</evidence>
<keyword evidence="4" id="KW-1185">Reference proteome</keyword>
<accession>A0A9P6FS06</accession>
<evidence type="ECO:0000313" key="3">
    <source>
        <dbReference type="EMBL" id="KAF9580156.1"/>
    </source>
</evidence>
<dbReference type="EMBL" id="JAABOA010002246">
    <property type="protein sequence ID" value="KAF9580156.1"/>
    <property type="molecule type" value="Genomic_DNA"/>
</dbReference>
<feature type="region of interest" description="Disordered" evidence="1">
    <location>
        <begin position="71"/>
        <end position="129"/>
    </location>
</feature>
<proteinExistence type="predicted"/>
<dbReference type="InterPro" id="IPR036638">
    <property type="entry name" value="HLH_DNA-bd_sf"/>
</dbReference>
<dbReference type="GO" id="GO:0046983">
    <property type="term" value="F:protein dimerization activity"/>
    <property type="evidence" value="ECO:0007669"/>
    <property type="project" value="InterPro"/>
</dbReference>
<dbReference type="SUPFAM" id="SSF47459">
    <property type="entry name" value="HLH, helix-loop-helix DNA-binding domain"/>
    <property type="match status" value="1"/>
</dbReference>
<dbReference type="OrthoDB" id="690068at2759"/>
<dbReference type="Gene3D" id="4.10.280.10">
    <property type="entry name" value="Helix-loop-helix DNA-binding domain"/>
    <property type="match status" value="1"/>
</dbReference>
<dbReference type="Proteomes" id="UP000780801">
    <property type="component" value="Unassembled WGS sequence"/>
</dbReference>
<feature type="domain" description="BHLH" evidence="2">
    <location>
        <begin position="42"/>
        <end position="70"/>
    </location>
</feature>
<evidence type="ECO:0000256" key="1">
    <source>
        <dbReference type="SAM" id="MobiDB-lite"/>
    </source>
</evidence>
<feature type="compositionally biased region" description="Basic and acidic residues" evidence="1">
    <location>
        <begin position="105"/>
        <end position="121"/>
    </location>
</feature>
<gene>
    <name evidence="3" type="ORF">BGW38_003311</name>
</gene>